<dbReference type="STRING" id="989370.AOQ71_28875"/>
<organism evidence="1 2">
    <name type="scientific">Bradyrhizobium manausense</name>
    <dbReference type="NCBI Taxonomy" id="989370"/>
    <lineage>
        <taxon>Bacteria</taxon>
        <taxon>Pseudomonadati</taxon>
        <taxon>Pseudomonadota</taxon>
        <taxon>Alphaproteobacteria</taxon>
        <taxon>Hyphomicrobiales</taxon>
        <taxon>Nitrobacteraceae</taxon>
        <taxon>Bradyrhizobium</taxon>
    </lineage>
</organism>
<proteinExistence type="predicted"/>
<keyword evidence="2" id="KW-1185">Reference proteome</keyword>
<evidence type="ECO:0000313" key="2">
    <source>
        <dbReference type="Proteomes" id="UP000051936"/>
    </source>
</evidence>
<comment type="caution">
    <text evidence="1">The sequence shown here is derived from an EMBL/GenBank/DDBJ whole genome shotgun (WGS) entry which is preliminary data.</text>
</comment>
<reference evidence="1 2" key="1">
    <citation type="submission" date="2015-09" db="EMBL/GenBank/DDBJ databases">
        <title>Draft Genome Sequence of Bradyrhizobium manausense Strain BR 3351T, a Novel Symbiotic Nitrogen-Fixing Alphaproteobacterium Isolated from Brazilian Amazon Rain Forest.</title>
        <authorList>
            <person name="De Araujo J.L."/>
            <person name="Zilli J.E."/>
        </authorList>
    </citation>
    <scope>NUCLEOTIDE SEQUENCE [LARGE SCALE GENOMIC DNA]</scope>
    <source>
        <strain evidence="1 2">BR3351</strain>
    </source>
</reference>
<name>A0A0R3D7D1_9BRAD</name>
<dbReference type="RefSeq" id="WP_057753777.1">
    <property type="nucleotide sequence ID" value="NZ_LJYG01000104.1"/>
</dbReference>
<accession>A0A0R3D7D1</accession>
<gene>
    <name evidence="1" type="ORF">AOQ71_28875</name>
</gene>
<sequence>MPIQIIVPEGALTPSGEAEAFGKLTELLLRLHGLTGNRFMTPNVIGEVTVVPKRRTYSGGKPADIAVFELKVPSFVLPTQELKDAWISEGTTIIEKAAEGRIKREHIFANVSYAVDGGWGIGGEAFSNAALGSAVAAAA</sequence>
<evidence type="ECO:0008006" key="3">
    <source>
        <dbReference type="Google" id="ProtNLM"/>
    </source>
</evidence>
<dbReference type="AlphaFoldDB" id="A0A0R3D7D1"/>
<dbReference type="OrthoDB" id="1438441at2"/>
<dbReference type="Proteomes" id="UP000051936">
    <property type="component" value="Unassembled WGS sequence"/>
</dbReference>
<evidence type="ECO:0000313" key="1">
    <source>
        <dbReference type="EMBL" id="KRQ05619.1"/>
    </source>
</evidence>
<dbReference type="EMBL" id="LJYG01000104">
    <property type="protein sequence ID" value="KRQ05619.1"/>
    <property type="molecule type" value="Genomic_DNA"/>
</dbReference>
<protein>
    <recommendedName>
        <fullName evidence="3">Tautomerase enzyme</fullName>
    </recommendedName>
</protein>